<sequence>MYHMHITCSYFLLSFCFVYFFFTMFGLFYLMVYIYFIFLFPSVVFVCLFVFGVVVSICTFLFVFCFLDVISTLFSSLFPPSIDKYFFVWLVIFLLYSLVMLFITFLLSILLLLLLLHSCPVGRCNRTSNAELLVHSSLC</sequence>
<feature type="transmembrane region" description="Helical" evidence="1">
    <location>
        <begin position="86"/>
        <end position="116"/>
    </location>
</feature>
<name>Q581P0_9TRYP</name>
<gene>
    <name evidence="2" type="ORF">Tb04.30K5.90</name>
</gene>
<organism evidence="2">
    <name type="scientific">Trypanosoma brucei</name>
    <dbReference type="NCBI Taxonomy" id="5691"/>
    <lineage>
        <taxon>Eukaryota</taxon>
        <taxon>Discoba</taxon>
        <taxon>Euglenozoa</taxon>
        <taxon>Kinetoplastea</taxon>
        <taxon>Metakinetoplastina</taxon>
        <taxon>Trypanosomatida</taxon>
        <taxon>Trypanosomatidae</taxon>
        <taxon>Trypanosoma</taxon>
    </lineage>
</organism>
<evidence type="ECO:0000313" key="2">
    <source>
        <dbReference type="EMBL" id="AAX80073.1"/>
    </source>
</evidence>
<keyword evidence="1" id="KW-0812">Transmembrane</keyword>
<feature type="transmembrane region" description="Helical" evidence="1">
    <location>
        <begin position="43"/>
        <end position="74"/>
    </location>
</feature>
<reference evidence="2" key="3">
    <citation type="submission" date="2005-04" db="EMBL/GenBank/DDBJ databases">
        <authorList>
            <person name="Haas B."/>
            <person name="Blandin G."/>
            <person name="El-Sayed N."/>
        </authorList>
    </citation>
    <scope>NUCLEOTIDE SEQUENCE</scope>
    <source>
        <strain evidence="2">GUTat10.1</strain>
    </source>
</reference>
<keyword evidence="1" id="KW-1133">Transmembrane helix</keyword>
<proteinExistence type="predicted"/>
<keyword evidence="1" id="KW-0472">Membrane</keyword>
<reference evidence="2" key="2">
    <citation type="submission" date="2002-04" db="EMBL/GenBank/DDBJ databases">
        <authorList>
            <person name="El-Sayed N.M."/>
            <person name="Khalak H."/>
            <person name="Adams M.D."/>
        </authorList>
    </citation>
    <scope>NUCLEOTIDE SEQUENCE</scope>
    <source>
        <strain evidence="2">GUTat10.1</strain>
    </source>
</reference>
<protein>
    <submittedName>
        <fullName evidence="2">Uncharacterized protein</fullName>
    </submittedName>
</protein>
<dbReference type="EMBL" id="AC091781">
    <property type="protein sequence ID" value="AAX80073.1"/>
    <property type="molecule type" value="Genomic_DNA"/>
</dbReference>
<evidence type="ECO:0000256" key="1">
    <source>
        <dbReference type="SAM" id="Phobius"/>
    </source>
</evidence>
<reference evidence="2" key="1">
    <citation type="submission" date="2001-06" db="EMBL/GenBank/DDBJ databases">
        <authorList>
            <person name="Ghedin E."/>
            <person name="Blandin G."/>
            <person name="Bartholomeu D."/>
            <person name="Caler E."/>
            <person name="Haas B."/>
            <person name="Hannick L."/>
            <person name="Shallom J."/>
            <person name="Hou L."/>
            <person name="Djikeng A."/>
            <person name="Feldblyum T."/>
            <person name="Hostetler J."/>
            <person name="Johnson J."/>
            <person name="Jones K."/>
            <person name="Koo H.L."/>
            <person name="Larkin C."/>
            <person name="Pai G."/>
            <person name="Peterson J."/>
            <person name="Khalak H.G."/>
            <person name="Salzberg S."/>
            <person name="Simpson A.J."/>
            <person name="Tallon L."/>
            <person name="Van Aken S."/>
            <person name="Wanless D."/>
            <person name="White O."/>
            <person name="Wortman J."/>
            <person name="Fraser C.M."/>
            <person name="El-Sayed N.M.A."/>
        </authorList>
    </citation>
    <scope>NUCLEOTIDE SEQUENCE</scope>
    <source>
        <strain evidence="2">GUTat10.1</strain>
    </source>
</reference>
<dbReference type="AlphaFoldDB" id="Q581P0"/>
<feature type="transmembrane region" description="Helical" evidence="1">
    <location>
        <begin position="12"/>
        <end position="37"/>
    </location>
</feature>
<accession>Q581P0</accession>